<accession>G7DWA9</accession>
<dbReference type="Proteomes" id="UP000009131">
    <property type="component" value="Unassembled WGS sequence"/>
</dbReference>
<dbReference type="OrthoDB" id="3165266at2759"/>
<evidence type="ECO:0000313" key="2">
    <source>
        <dbReference type="Proteomes" id="UP000009131"/>
    </source>
</evidence>
<gene>
    <name evidence="1" type="primary">Mo01451</name>
    <name evidence="1" type="ORF">E5Q_01451</name>
</gene>
<dbReference type="AlphaFoldDB" id="G7DWA9"/>
<dbReference type="RefSeq" id="XP_014565071.1">
    <property type="nucleotide sequence ID" value="XM_014709585.1"/>
</dbReference>
<proteinExistence type="predicted"/>
<dbReference type="HOGENOM" id="CLU_361714_0_0_1"/>
<reference evidence="1 2" key="2">
    <citation type="journal article" date="2012" name="Open Biol.">
        <title>Characteristics of nucleosomes and linker DNA regions on the genome of the basidiomycete Mixia osmundae revealed by mono- and dinucleosome mapping.</title>
        <authorList>
            <person name="Nishida H."/>
            <person name="Kondo S."/>
            <person name="Matsumoto T."/>
            <person name="Suzuki Y."/>
            <person name="Yoshikawa H."/>
            <person name="Taylor T.D."/>
            <person name="Sugiyama J."/>
        </authorList>
    </citation>
    <scope>NUCLEOTIDE SEQUENCE [LARGE SCALE GENOMIC DNA]</scope>
    <source>
        <strain evidence="2">CBS 9802 / IAM 14324 / JCM 22182 / KY 12970</strain>
    </source>
</reference>
<sequence>MISERGDVTGELSKRYETYTNYALSMISSRGVRFRLADGSWGRPSPLFSKLIQKFTVIKKKDFFDVSANYEYTVDFAILSGVSASFQSTSLVHKSEQVSHIILDWATRIQFSGAAGQERDAMSPFEQCCTVVYNYDIPVSFDGKQMWILSSPYKPKVSVDLVCGRDHALAFPFTAQCEDFVKDYESKFAYTDILIDHHVIKNVESASKESLIAMSITAPITVVSQGSARMGLSTQTFNDRVPSARLDKSLSSTSSCPFQLEVILDPSRRGGYVYYAGEDITGVIEISRKPGMSSGGGSNELPRARIDLHQAWESRCLFHQYALAEGKQRFVGTRSINVVPRHEWHRSISRSVLHEGPITLLAQNDPDDQRQQVPFHVTLPHRISSDQCNANSASFPVDRVKLRATRRSPPPTMMSDQAIVEAYLEAVLLLDTSHTDIEISSKDAMDLETGWIKPSQNRLVTRKLFKTMTSDDYVDDYEVEGIPTFVRDATADKYVPDGLQIVASRSVRERLRTQGNWQVFKHRSEIKSSKIYRDIGALTSTVAIPSGLKLDRGTLTIPIHILLAYQGQARKVKPMQVQSAVVRLLCRTNSRGGADTKPTQTIDTIKEQAFLLSTSLMPGAATHHEISIDLGVPLEERQPDTTPSLLAKQTPTFRMPNIERDYLLTVSVRCEYHTHQALRRPIQLLAGAINDPPTFADSVDYQLPSSSRLEELPSYEVVSYANIERYYVSNFFVRPAWLSSRDVDTRLTTSGRGRVGGVLFEHRGMMRSRVEPA</sequence>
<evidence type="ECO:0000313" key="1">
    <source>
        <dbReference type="EMBL" id="GAA94797.1"/>
    </source>
</evidence>
<keyword evidence="2" id="KW-1185">Reference proteome</keyword>
<protein>
    <submittedName>
        <fullName evidence="1">Uncharacterized protein</fullName>
    </submittedName>
</protein>
<name>G7DWA9_MIXOS</name>
<reference evidence="1 2" key="1">
    <citation type="journal article" date="2011" name="J. Gen. Appl. Microbiol.">
        <title>Draft genome sequencing of the enigmatic basidiomycete Mixia osmundae.</title>
        <authorList>
            <person name="Nishida H."/>
            <person name="Nagatsuka Y."/>
            <person name="Sugiyama J."/>
        </authorList>
    </citation>
    <scope>NUCLEOTIDE SEQUENCE [LARGE SCALE GENOMIC DNA]</scope>
    <source>
        <strain evidence="2">CBS 9802 / IAM 14324 / JCM 22182 / KY 12970</strain>
    </source>
</reference>
<dbReference type="InParanoid" id="G7DWA9"/>
<organism evidence="1 2">
    <name type="scientific">Mixia osmundae (strain CBS 9802 / IAM 14324 / JCM 22182 / KY 12970)</name>
    <dbReference type="NCBI Taxonomy" id="764103"/>
    <lineage>
        <taxon>Eukaryota</taxon>
        <taxon>Fungi</taxon>
        <taxon>Dikarya</taxon>
        <taxon>Basidiomycota</taxon>
        <taxon>Pucciniomycotina</taxon>
        <taxon>Mixiomycetes</taxon>
        <taxon>Mixiales</taxon>
        <taxon>Mixiaceae</taxon>
        <taxon>Mixia</taxon>
    </lineage>
</organism>
<comment type="caution">
    <text evidence="1">The sequence shown here is derived from an EMBL/GenBank/DDBJ whole genome shotgun (WGS) entry which is preliminary data.</text>
</comment>
<dbReference type="EMBL" id="BABT02000047">
    <property type="protein sequence ID" value="GAA94797.1"/>
    <property type="molecule type" value="Genomic_DNA"/>
</dbReference>